<gene>
    <name evidence="2" type="ORF">FNI14_22040</name>
</gene>
<name>A0A5Y1WKV9_SALER</name>
<proteinExistence type="predicted"/>
<feature type="region of interest" description="Disordered" evidence="1">
    <location>
        <begin position="1"/>
        <end position="24"/>
    </location>
</feature>
<organism evidence="2">
    <name type="scientific">Salmonella enterica subsp. salamae</name>
    <dbReference type="NCBI Taxonomy" id="59202"/>
    <lineage>
        <taxon>Bacteria</taxon>
        <taxon>Pseudomonadati</taxon>
        <taxon>Pseudomonadota</taxon>
        <taxon>Gammaproteobacteria</taxon>
        <taxon>Enterobacterales</taxon>
        <taxon>Enterobacteriaceae</taxon>
        <taxon>Salmonella</taxon>
    </lineage>
</organism>
<feature type="compositionally biased region" description="Basic and acidic residues" evidence="1">
    <location>
        <begin position="1"/>
        <end position="12"/>
    </location>
</feature>
<dbReference type="EMBL" id="AAIAJV010000034">
    <property type="protein sequence ID" value="ECC1608597.1"/>
    <property type="molecule type" value="Genomic_DNA"/>
</dbReference>
<protein>
    <submittedName>
        <fullName evidence="2">Uncharacterized protein</fullName>
    </submittedName>
</protein>
<evidence type="ECO:0000256" key="1">
    <source>
        <dbReference type="SAM" id="MobiDB-lite"/>
    </source>
</evidence>
<dbReference type="AlphaFoldDB" id="A0A5Y1WKV9"/>
<reference evidence="2" key="1">
    <citation type="submission" date="2019-07" db="EMBL/GenBank/DDBJ databases">
        <authorList>
            <person name="Ashton P.M."/>
            <person name="Dallman T."/>
            <person name="Nair S."/>
            <person name="De Pinna E."/>
            <person name="Peters T."/>
            <person name="Grant K."/>
        </authorList>
    </citation>
    <scope>NUCLEOTIDE SEQUENCE</scope>
    <source>
        <strain evidence="2">646013</strain>
    </source>
</reference>
<comment type="caution">
    <text evidence="2">The sequence shown here is derived from an EMBL/GenBank/DDBJ whole genome shotgun (WGS) entry which is preliminary data.</text>
</comment>
<accession>A0A5Y1WKV9</accession>
<evidence type="ECO:0000313" key="2">
    <source>
        <dbReference type="EMBL" id="ECC1608597.1"/>
    </source>
</evidence>
<sequence>MVITLDEHRRDTAPAGDRSNESNADNEIAMVLTFTPKKRIENVDDDQAIAAILARAKALKW</sequence>